<protein>
    <recommendedName>
        <fullName evidence="1">BTB domain-containing protein</fullName>
    </recommendedName>
</protein>
<evidence type="ECO:0000313" key="3">
    <source>
        <dbReference type="Proteomes" id="UP000799772"/>
    </source>
</evidence>
<proteinExistence type="predicted"/>
<accession>A0A9P4IGU1</accession>
<dbReference type="InterPro" id="IPR000210">
    <property type="entry name" value="BTB/POZ_dom"/>
</dbReference>
<name>A0A9P4IGU1_9PEZI</name>
<dbReference type="AlphaFoldDB" id="A0A9P4IGU1"/>
<sequence>MADVNIAEAGDVVLVVGPEAKRIRVSSIFLSVVSPIFDNMLNGNGGGMVIYRGPGLPREIVMVQDKPEAAELFCYVVHHIGPRVPRKILTHELYDFSAFVQKYQAHMCVEHVGYFWLQAALADTPACLTASLWTLFGAAHYLNDAENFNKISCRLIAEAPPVGAVAVDVPVNIPRAVVDDINEISPRLAGISNGSLRMIQGLCLDCVQAGAPRQGGSCRVPHEEGHWMAVWGHE</sequence>
<comment type="caution">
    <text evidence="2">The sequence shown here is derived from an EMBL/GenBank/DDBJ whole genome shotgun (WGS) entry which is preliminary data.</text>
</comment>
<reference evidence="2" key="1">
    <citation type="journal article" date="2020" name="Stud. Mycol.">
        <title>101 Dothideomycetes genomes: a test case for predicting lifestyles and emergence of pathogens.</title>
        <authorList>
            <person name="Haridas S."/>
            <person name="Albert R."/>
            <person name="Binder M."/>
            <person name="Bloem J."/>
            <person name="Labutti K."/>
            <person name="Salamov A."/>
            <person name="Andreopoulos B."/>
            <person name="Baker S."/>
            <person name="Barry K."/>
            <person name="Bills G."/>
            <person name="Bluhm B."/>
            <person name="Cannon C."/>
            <person name="Castanera R."/>
            <person name="Culley D."/>
            <person name="Daum C."/>
            <person name="Ezra D."/>
            <person name="Gonzalez J."/>
            <person name="Henrissat B."/>
            <person name="Kuo A."/>
            <person name="Liang C."/>
            <person name="Lipzen A."/>
            <person name="Lutzoni F."/>
            <person name="Magnuson J."/>
            <person name="Mondo S."/>
            <person name="Nolan M."/>
            <person name="Ohm R."/>
            <person name="Pangilinan J."/>
            <person name="Park H.-J."/>
            <person name="Ramirez L."/>
            <person name="Alfaro M."/>
            <person name="Sun H."/>
            <person name="Tritt A."/>
            <person name="Yoshinaga Y."/>
            <person name="Zwiers L.-H."/>
            <person name="Turgeon B."/>
            <person name="Goodwin S."/>
            <person name="Spatafora J."/>
            <person name="Crous P."/>
            <person name="Grigoriev I."/>
        </authorList>
    </citation>
    <scope>NUCLEOTIDE SEQUENCE</scope>
    <source>
        <strain evidence="2">CBS 133067</strain>
    </source>
</reference>
<dbReference type="EMBL" id="ML978126">
    <property type="protein sequence ID" value="KAF2099015.1"/>
    <property type="molecule type" value="Genomic_DNA"/>
</dbReference>
<keyword evidence="3" id="KW-1185">Reference proteome</keyword>
<dbReference type="OrthoDB" id="5275938at2759"/>
<evidence type="ECO:0000313" key="2">
    <source>
        <dbReference type="EMBL" id="KAF2099015.1"/>
    </source>
</evidence>
<dbReference type="PROSITE" id="PS50097">
    <property type="entry name" value="BTB"/>
    <property type="match status" value="1"/>
</dbReference>
<organism evidence="2 3">
    <name type="scientific">Rhizodiscina lignyota</name>
    <dbReference type="NCBI Taxonomy" id="1504668"/>
    <lineage>
        <taxon>Eukaryota</taxon>
        <taxon>Fungi</taxon>
        <taxon>Dikarya</taxon>
        <taxon>Ascomycota</taxon>
        <taxon>Pezizomycotina</taxon>
        <taxon>Dothideomycetes</taxon>
        <taxon>Pleosporomycetidae</taxon>
        <taxon>Aulographales</taxon>
        <taxon>Rhizodiscinaceae</taxon>
        <taxon>Rhizodiscina</taxon>
    </lineage>
</organism>
<gene>
    <name evidence="2" type="ORF">NA57DRAFT_76251</name>
</gene>
<feature type="domain" description="BTB" evidence="1">
    <location>
        <begin position="10"/>
        <end position="44"/>
    </location>
</feature>
<dbReference type="Proteomes" id="UP000799772">
    <property type="component" value="Unassembled WGS sequence"/>
</dbReference>
<evidence type="ECO:0000259" key="1">
    <source>
        <dbReference type="PROSITE" id="PS50097"/>
    </source>
</evidence>